<comment type="caution">
    <text evidence="1">The sequence shown here is derived from an EMBL/GenBank/DDBJ whole genome shotgun (WGS) entry which is preliminary data.</text>
</comment>
<name>A0A6B2M1G1_9BACT</name>
<dbReference type="Proteomes" id="UP000478417">
    <property type="component" value="Unassembled WGS sequence"/>
</dbReference>
<sequence>MRIICILFFGLMVLGCSQGKPTAEEVRKEIESVIQIGDSREKVEEELKKLGIPFDYDRHQNRYQASRKTTSKDNYHTVVIFLNLGDSNKFVESINIENVYTGL</sequence>
<evidence type="ECO:0000313" key="1">
    <source>
        <dbReference type="EMBL" id="NDV61917.1"/>
    </source>
</evidence>
<organism evidence="1 2">
    <name type="scientific">Oceanipulchritudo coccoides</name>
    <dbReference type="NCBI Taxonomy" id="2706888"/>
    <lineage>
        <taxon>Bacteria</taxon>
        <taxon>Pseudomonadati</taxon>
        <taxon>Verrucomicrobiota</taxon>
        <taxon>Opitutia</taxon>
        <taxon>Puniceicoccales</taxon>
        <taxon>Oceanipulchritudinaceae</taxon>
        <taxon>Oceanipulchritudo</taxon>
    </lineage>
</organism>
<evidence type="ECO:0008006" key="3">
    <source>
        <dbReference type="Google" id="ProtNLM"/>
    </source>
</evidence>
<dbReference type="RefSeq" id="WP_163963353.1">
    <property type="nucleotide sequence ID" value="NZ_JAAGNX010000002.1"/>
</dbReference>
<keyword evidence="2" id="KW-1185">Reference proteome</keyword>
<dbReference type="AlphaFoldDB" id="A0A6B2M1G1"/>
<evidence type="ECO:0000313" key="2">
    <source>
        <dbReference type="Proteomes" id="UP000478417"/>
    </source>
</evidence>
<proteinExistence type="predicted"/>
<reference evidence="1 2" key="1">
    <citation type="submission" date="2020-02" db="EMBL/GenBank/DDBJ databases">
        <title>Albibacoteraceae fam. nov., the first described family within the subdivision 4 Verrucomicrobia.</title>
        <authorList>
            <person name="Xi F."/>
        </authorList>
    </citation>
    <scope>NUCLEOTIDE SEQUENCE [LARGE SCALE GENOMIC DNA]</scope>
    <source>
        <strain evidence="1 2">CK1056</strain>
    </source>
</reference>
<dbReference type="PROSITE" id="PS51257">
    <property type="entry name" value="PROKAR_LIPOPROTEIN"/>
    <property type="match status" value="1"/>
</dbReference>
<accession>A0A6B2M1G1</accession>
<dbReference type="EMBL" id="JAAGNX010000002">
    <property type="protein sequence ID" value="NDV61917.1"/>
    <property type="molecule type" value="Genomic_DNA"/>
</dbReference>
<protein>
    <recommendedName>
        <fullName evidence="3">Lipoprotein SmpA/OmlA domain-containing protein</fullName>
    </recommendedName>
</protein>
<gene>
    <name evidence="1" type="ORF">G0Q06_05595</name>
</gene>